<dbReference type="Proteomes" id="UP000663851">
    <property type="component" value="Unassembled WGS sequence"/>
</dbReference>
<sequence length="89" mass="10086">ENSLSTDNNTLFELLNNNRYWFVLARSKVIYGDQTWNNVLMQTSTTTNDTIYLEFIGENSNGSCVNSEKVQIGSSTQSNRVSAHWSNDT</sequence>
<comment type="caution">
    <text evidence="1">The sequence shown here is derived from an EMBL/GenBank/DDBJ whole genome shotgun (WGS) entry which is preliminary data.</text>
</comment>
<feature type="non-terminal residue" evidence="1">
    <location>
        <position position="89"/>
    </location>
</feature>
<proteinExistence type="predicted"/>
<accession>A0A821D2S9</accession>
<protein>
    <submittedName>
        <fullName evidence="1">Uncharacterized protein</fullName>
    </submittedName>
</protein>
<feature type="non-terminal residue" evidence="1">
    <location>
        <position position="1"/>
    </location>
</feature>
<reference evidence="1" key="1">
    <citation type="submission" date="2021-02" db="EMBL/GenBank/DDBJ databases">
        <authorList>
            <person name="Nowell W R."/>
        </authorList>
    </citation>
    <scope>NUCLEOTIDE SEQUENCE</scope>
</reference>
<organism evidence="1 2">
    <name type="scientific">Rotaria socialis</name>
    <dbReference type="NCBI Taxonomy" id="392032"/>
    <lineage>
        <taxon>Eukaryota</taxon>
        <taxon>Metazoa</taxon>
        <taxon>Spiralia</taxon>
        <taxon>Gnathifera</taxon>
        <taxon>Rotifera</taxon>
        <taxon>Eurotatoria</taxon>
        <taxon>Bdelloidea</taxon>
        <taxon>Philodinida</taxon>
        <taxon>Philodinidae</taxon>
        <taxon>Rotaria</taxon>
    </lineage>
</organism>
<dbReference type="AlphaFoldDB" id="A0A821D2S9"/>
<evidence type="ECO:0000313" key="2">
    <source>
        <dbReference type="Proteomes" id="UP000663851"/>
    </source>
</evidence>
<name>A0A821D2S9_9BILA</name>
<dbReference type="EMBL" id="CAJOBO010013536">
    <property type="protein sequence ID" value="CAF4615029.1"/>
    <property type="molecule type" value="Genomic_DNA"/>
</dbReference>
<gene>
    <name evidence="1" type="ORF">HFQ381_LOCUS34145</name>
</gene>
<evidence type="ECO:0000313" key="1">
    <source>
        <dbReference type="EMBL" id="CAF4615029.1"/>
    </source>
</evidence>